<dbReference type="RefSeq" id="WP_268497842.1">
    <property type="nucleotide sequence ID" value="NZ_JALAVZ010000007.1"/>
</dbReference>
<keyword evidence="3 8" id="KW-0227">DNA damage</keyword>
<keyword evidence="9" id="KW-1133">Transmembrane helix</keyword>
<evidence type="ECO:0000256" key="4">
    <source>
        <dbReference type="ARBA" id="ARBA00023204"/>
    </source>
</evidence>
<dbReference type="GO" id="GO:0000917">
    <property type="term" value="P:division septum assembly"/>
    <property type="evidence" value="ECO:0007669"/>
    <property type="project" value="UniProtKB-KW"/>
</dbReference>
<evidence type="ECO:0000259" key="10">
    <source>
        <dbReference type="PROSITE" id="PS51782"/>
    </source>
</evidence>
<evidence type="ECO:0000256" key="9">
    <source>
        <dbReference type="SAM" id="Phobius"/>
    </source>
</evidence>
<dbReference type="HAMAP" id="MF_02014">
    <property type="entry name" value="YneA"/>
    <property type="match status" value="1"/>
</dbReference>
<dbReference type="NCBIfam" id="NF010723">
    <property type="entry name" value="PRK14125.1"/>
    <property type="match status" value="1"/>
</dbReference>
<dbReference type="GO" id="GO:0009432">
    <property type="term" value="P:SOS response"/>
    <property type="evidence" value="ECO:0007669"/>
    <property type="project" value="UniProtKB-UniRule"/>
</dbReference>
<keyword evidence="4 8" id="KW-0234">DNA repair</keyword>
<dbReference type="SUPFAM" id="SSF54106">
    <property type="entry name" value="LysM domain"/>
    <property type="match status" value="1"/>
</dbReference>
<feature type="domain" description="LysM" evidence="10">
    <location>
        <begin position="36"/>
        <end position="87"/>
    </location>
</feature>
<dbReference type="EMBL" id="JALAWA010000010">
    <property type="protein sequence ID" value="MCY9186184.1"/>
    <property type="molecule type" value="Genomic_DNA"/>
</dbReference>
<comment type="caution">
    <text evidence="11">The sequence shown here is derived from an EMBL/GenBank/DDBJ whole genome shotgun (WGS) entry which is preliminary data.</text>
</comment>
<dbReference type="PROSITE" id="PS51782">
    <property type="entry name" value="LYSM"/>
    <property type="match status" value="1"/>
</dbReference>
<evidence type="ECO:0000256" key="1">
    <source>
        <dbReference type="ARBA" id="ARBA00022490"/>
    </source>
</evidence>
<dbReference type="Gene3D" id="3.10.350.10">
    <property type="entry name" value="LysM domain"/>
    <property type="match status" value="1"/>
</dbReference>
<comment type="subcellular location">
    <subcellularLocation>
        <location evidence="8">Cytoplasm</location>
    </subcellularLocation>
</comment>
<evidence type="ECO:0000256" key="3">
    <source>
        <dbReference type="ARBA" id="ARBA00022763"/>
    </source>
</evidence>
<evidence type="ECO:0000313" key="11">
    <source>
        <dbReference type="EMBL" id="MCY9186184.1"/>
    </source>
</evidence>
<keyword evidence="6 8" id="KW-0742">SOS response</keyword>
<feature type="transmembrane region" description="Helical" evidence="9">
    <location>
        <begin position="6"/>
        <end position="25"/>
    </location>
</feature>
<proteinExistence type="inferred from homology"/>
<dbReference type="GO" id="GO:0006281">
    <property type="term" value="P:DNA repair"/>
    <property type="evidence" value="ECO:0007669"/>
    <property type="project" value="UniProtKB-KW"/>
</dbReference>
<dbReference type="SMART" id="SM00257">
    <property type="entry name" value="LysM"/>
    <property type="match status" value="1"/>
</dbReference>
<dbReference type="CDD" id="cd00118">
    <property type="entry name" value="LysM"/>
    <property type="match status" value="1"/>
</dbReference>
<dbReference type="GO" id="GO:0005737">
    <property type="term" value="C:cytoplasm"/>
    <property type="evidence" value="ECO:0007669"/>
    <property type="project" value="UniProtKB-SubCell"/>
</dbReference>
<gene>
    <name evidence="8 11" type="primary">yneA</name>
    <name evidence="11" type="ORF">MOF03_16290</name>
</gene>
<dbReference type="AlphaFoldDB" id="A0A9Q4ERD5"/>
<reference evidence="11" key="1">
    <citation type="submission" date="2022-02" db="EMBL/GenBank/DDBJ databases">
        <title>Crop Bioprotection Bacillus Genome Sequencing.</title>
        <authorList>
            <person name="Dunlap C."/>
        </authorList>
    </citation>
    <scope>NUCLEOTIDE SEQUENCE</scope>
    <source>
        <strain evidence="11">EC49O2N-C10</strain>
    </source>
</reference>
<dbReference type="Proteomes" id="UP001073053">
    <property type="component" value="Unassembled WGS sequence"/>
</dbReference>
<comment type="function">
    <text evidence="8">Inhibits cell division during the SOS response. Affects a later stage of the cell division protein assembly, after the assembly of the Z ring, by probably suppressing recruitment of FtsL and/or DivIC to the division machinery.</text>
</comment>
<dbReference type="Pfam" id="PF01476">
    <property type="entry name" value="LysM"/>
    <property type="match status" value="1"/>
</dbReference>
<name>A0A9Q4ERD5_9BACI</name>
<evidence type="ECO:0000313" key="12">
    <source>
        <dbReference type="Proteomes" id="UP001073053"/>
    </source>
</evidence>
<comment type="similarity">
    <text evidence="8">Belongs to the YneA family.</text>
</comment>
<evidence type="ECO:0000256" key="2">
    <source>
        <dbReference type="ARBA" id="ARBA00022618"/>
    </source>
</evidence>
<keyword evidence="7 8" id="KW-0131">Cell cycle</keyword>
<evidence type="ECO:0000256" key="8">
    <source>
        <dbReference type="HAMAP-Rule" id="MF_02014"/>
    </source>
</evidence>
<keyword evidence="5 8" id="KW-0717">Septation</keyword>
<dbReference type="InterPro" id="IPR018392">
    <property type="entry name" value="LysM"/>
</dbReference>
<keyword evidence="2 8" id="KW-0132">Cell division</keyword>
<dbReference type="InterPro" id="IPR036779">
    <property type="entry name" value="LysM_dom_sf"/>
</dbReference>
<keyword evidence="1 8" id="KW-0963">Cytoplasm</keyword>
<dbReference type="InterPro" id="IPR022887">
    <property type="entry name" value="Cell_div_suppressor_YneA"/>
</dbReference>
<organism evidence="11 12">
    <name type="scientific">Bacillus halotolerans</name>
    <dbReference type="NCBI Taxonomy" id="260554"/>
    <lineage>
        <taxon>Bacteria</taxon>
        <taxon>Bacillati</taxon>
        <taxon>Bacillota</taxon>
        <taxon>Bacilli</taxon>
        <taxon>Bacillales</taxon>
        <taxon>Bacillaceae</taxon>
        <taxon>Bacillus</taxon>
    </lineage>
</organism>
<dbReference type="GO" id="GO:0051782">
    <property type="term" value="P:negative regulation of cell division"/>
    <property type="evidence" value="ECO:0007669"/>
    <property type="project" value="UniProtKB-UniRule"/>
</dbReference>
<evidence type="ECO:0000256" key="6">
    <source>
        <dbReference type="ARBA" id="ARBA00023236"/>
    </source>
</evidence>
<evidence type="ECO:0000256" key="7">
    <source>
        <dbReference type="ARBA" id="ARBA00023306"/>
    </source>
</evidence>
<protein>
    <recommendedName>
        <fullName evidence="8">Cell division suppressor protein YneA</fullName>
    </recommendedName>
</protein>
<evidence type="ECO:0000256" key="5">
    <source>
        <dbReference type="ARBA" id="ARBA00023210"/>
    </source>
</evidence>
<keyword evidence="9" id="KW-0812">Transmembrane</keyword>
<keyword evidence="9" id="KW-0472">Membrane</keyword>
<sequence length="103" mass="11611">MNKESIIFVGLFTVILSVVILLLSYTSSDQELNQYVKIKVQSGDTLWSLADQVEDSKKINKSDFVEWVAEKNNLQTSEIQPGDELVIPLKKEHPAAYELATVK</sequence>
<accession>A0A9Q4ERD5</accession>